<dbReference type="PANTHER" id="PTHR12258">
    <property type="entry name" value="JANUS-A/JANUS-B"/>
    <property type="match status" value="1"/>
</dbReference>
<evidence type="ECO:0000313" key="8">
    <source>
        <dbReference type="EMBL" id="RWS31285.1"/>
    </source>
</evidence>
<evidence type="ECO:0000256" key="6">
    <source>
        <dbReference type="PIRSR" id="PIRSR607702-1"/>
    </source>
</evidence>
<evidence type="ECO:0000313" key="9">
    <source>
        <dbReference type="Proteomes" id="UP000288716"/>
    </source>
</evidence>
<dbReference type="PANTHER" id="PTHR12258:SF5">
    <property type="entry name" value="BCDNA.GH02250-RELATED"/>
    <property type="match status" value="1"/>
</dbReference>
<evidence type="ECO:0000256" key="2">
    <source>
        <dbReference type="ARBA" id="ARBA00010971"/>
    </source>
</evidence>
<keyword evidence="4" id="KW-0726">Sexual differentiation</keyword>
<evidence type="ECO:0000256" key="4">
    <source>
        <dbReference type="ARBA" id="ARBA00022928"/>
    </source>
</evidence>
<dbReference type="EMBL" id="NCKV01000215">
    <property type="protein sequence ID" value="RWS31285.1"/>
    <property type="molecule type" value="Genomic_DNA"/>
</dbReference>
<dbReference type="GO" id="GO:0101006">
    <property type="term" value="F:protein histidine phosphatase activity"/>
    <property type="evidence" value="ECO:0007669"/>
    <property type="project" value="TreeGrafter"/>
</dbReference>
<reference evidence="8 9" key="1">
    <citation type="journal article" date="2018" name="Gigascience">
        <title>Genomes of trombidid mites reveal novel predicted allergens and laterally-transferred genes associated with secondary metabolism.</title>
        <authorList>
            <person name="Dong X."/>
            <person name="Chaisiri K."/>
            <person name="Xia D."/>
            <person name="Armstrong S.D."/>
            <person name="Fang Y."/>
            <person name="Donnelly M.J."/>
            <person name="Kadowaki T."/>
            <person name="McGarry J.W."/>
            <person name="Darby A.C."/>
            <person name="Makepeace B.L."/>
        </authorList>
    </citation>
    <scope>NUCLEOTIDE SEQUENCE [LARGE SCALE GENOMIC DNA]</scope>
    <source>
        <strain evidence="8">UoL-UT</strain>
    </source>
</reference>
<dbReference type="STRING" id="299467.A0A443SUT5"/>
<keyword evidence="3" id="KW-0221">Differentiation</keyword>
<dbReference type="SUPFAM" id="SSF143724">
    <property type="entry name" value="PHP14-like"/>
    <property type="match status" value="1"/>
</dbReference>
<dbReference type="FunFam" id="3.50.20.20:FF:000001">
    <property type="entry name" value="14 kDa phosphohistidine phosphatase"/>
    <property type="match status" value="1"/>
</dbReference>
<evidence type="ECO:0000256" key="1">
    <source>
        <dbReference type="ARBA" id="ARBA00002508"/>
    </source>
</evidence>
<gene>
    <name evidence="8" type="ORF">B4U80_08255</name>
</gene>
<evidence type="ECO:0000256" key="7">
    <source>
        <dbReference type="PIRSR" id="PIRSR607702-2"/>
    </source>
</evidence>
<protein>
    <recommendedName>
        <fullName evidence="5">Sex-regulated protein janus-A</fullName>
    </recommendedName>
</protein>
<comment type="similarity">
    <text evidence="2">Belongs to the janus family.</text>
</comment>
<evidence type="ECO:0000256" key="3">
    <source>
        <dbReference type="ARBA" id="ARBA00022782"/>
    </source>
</evidence>
<feature type="active site" description="Proton acceptor" evidence="6">
    <location>
        <position position="42"/>
    </location>
</feature>
<dbReference type="AlphaFoldDB" id="A0A443SUT5"/>
<accession>A0A443SUT5</accession>
<sequence length="114" mass="13191">MESLPKVDIDEGTFKYVLVKLKSKDSSDEMTIVRGYKWASYHGDIVDKLEEQLGKMRIECDCVGGGRITHDKSEQYIKVYGYSQGYGKADHKMTCELLKQNYPTYKIEWTDDGY</sequence>
<dbReference type="GO" id="GO:0030154">
    <property type="term" value="P:cell differentiation"/>
    <property type="evidence" value="ECO:0007669"/>
    <property type="project" value="UniProtKB-KW"/>
</dbReference>
<proteinExistence type="inferred from homology"/>
<dbReference type="InterPro" id="IPR038596">
    <property type="entry name" value="Janus_sf"/>
</dbReference>
<dbReference type="Proteomes" id="UP000288716">
    <property type="component" value="Unassembled WGS sequence"/>
</dbReference>
<name>A0A443SUT5_9ACAR</name>
<dbReference type="GO" id="GO:0007548">
    <property type="term" value="P:sex differentiation"/>
    <property type="evidence" value="ECO:0007669"/>
    <property type="project" value="UniProtKB-KW"/>
</dbReference>
<dbReference type="VEuPathDB" id="VectorBase:LDEU000754"/>
<feature type="binding site" evidence="7">
    <location>
        <position position="15"/>
    </location>
    <ligand>
        <name>substrate</name>
    </ligand>
</feature>
<keyword evidence="9" id="KW-1185">Reference proteome</keyword>
<dbReference type="Pfam" id="PF05005">
    <property type="entry name" value="Ocnus"/>
    <property type="match status" value="1"/>
</dbReference>
<comment type="caution">
    <text evidence="8">The sequence shown here is derived from an EMBL/GenBank/DDBJ whole genome shotgun (WGS) entry which is preliminary data.</text>
</comment>
<comment type="function">
    <text evidence="1">JanA and janB regulate somatic sex differentiation.</text>
</comment>
<dbReference type="InterPro" id="IPR007702">
    <property type="entry name" value="Janus"/>
</dbReference>
<evidence type="ECO:0000256" key="5">
    <source>
        <dbReference type="ARBA" id="ARBA00068494"/>
    </source>
</evidence>
<organism evidence="8 9">
    <name type="scientific">Leptotrombidium deliense</name>
    <dbReference type="NCBI Taxonomy" id="299467"/>
    <lineage>
        <taxon>Eukaryota</taxon>
        <taxon>Metazoa</taxon>
        <taxon>Ecdysozoa</taxon>
        <taxon>Arthropoda</taxon>
        <taxon>Chelicerata</taxon>
        <taxon>Arachnida</taxon>
        <taxon>Acari</taxon>
        <taxon>Acariformes</taxon>
        <taxon>Trombidiformes</taxon>
        <taxon>Prostigmata</taxon>
        <taxon>Anystina</taxon>
        <taxon>Parasitengona</taxon>
        <taxon>Trombiculoidea</taxon>
        <taxon>Trombiculidae</taxon>
        <taxon>Leptotrombidium</taxon>
    </lineage>
</organism>
<dbReference type="Gene3D" id="3.50.20.20">
    <property type="entry name" value="Janus/Ocnus"/>
    <property type="match status" value="1"/>
</dbReference>
<dbReference type="GO" id="GO:0005829">
    <property type="term" value="C:cytosol"/>
    <property type="evidence" value="ECO:0007669"/>
    <property type="project" value="TreeGrafter"/>
</dbReference>
<dbReference type="OrthoDB" id="10249612at2759"/>